<protein>
    <recommendedName>
        <fullName evidence="2">Transposase family protein</fullName>
    </recommendedName>
</protein>
<organism evidence="1">
    <name type="scientific">uncultured prokaryote</name>
    <dbReference type="NCBI Taxonomy" id="198431"/>
    <lineage>
        <taxon>unclassified sequences</taxon>
        <taxon>environmental samples</taxon>
    </lineage>
</organism>
<reference evidence="1" key="1">
    <citation type="submission" date="2015-06" db="EMBL/GenBank/DDBJ databases">
        <authorList>
            <person name="Joergensen T."/>
        </authorList>
    </citation>
    <scope>NUCLEOTIDE SEQUENCE</scope>
    <source>
        <strain evidence="1">RGRH0067</strain>
    </source>
</reference>
<accession>A0A0H5PXB3</accession>
<evidence type="ECO:0000313" key="1">
    <source>
        <dbReference type="EMBL" id="CRY93794.1"/>
    </source>
</evidence>
<dbReference type="EMBL" id="LN852758">
    <property type="protein sequence ID" value="CRY93794.1"/>
    <property type="molecule type" value="Genomic_DNA"/>
</dbReference>
<name>A0A0H5PXB3_9ZZZZ</name>
<dbReference type="AlphaFoldDB" id="A0A0H5PXB3"/>
<proteinExistence type="predicted"/>
<evidence type="ECO:0008006" key="2">
    <source>
        <dbReference type="Google" id="ProtNLM"/>
    </source>
</evidence>
<reference evidence="1" key="2">
    <citation type="submission" date="2015-07" db="EMBL/GenBank/DDBJ databases">
        <title>Plasmids, circular viruses and viroids from rat gut.</title>
        <authorList>
            <person name="Jorgensen T.J."/>
            <person name="Hansen M.A."/>
            <person name="Xu Z."/>
            <person name="Tabak M.A."/>
            <person name="Sorensen S.J."/>
            <person name="Hansen L.H."/>
        </authorList>
    </citation>
    <scope>NUCLEOTIDE SEQUENCE</scope>
    <source>
        <strain evidence="1">RGRH0067</strain>
    </source>
</reference>
<sequence length="123" mass="14643">MKTADAIWMCLPEGMDELFEMVKFERTDKAYDIWLDERKKLSDEDYRNPNIVARGYTEYVTVQDYPMRGRPVFLHMRKNKWWDKETNEIFSYNLELPNEEGTRLSAEFVAFLKDEGGDDSPVD</sequence>